<keyword evidence="7 10" id="KW-0472">Membrane</keyword>
<feature type="transmembrane region" description="Helical" evidence="10">
    <location>
        <begin position="84"/>
        <end position="105"/>
    </location>
</feature>
<dbReference type="GO" id="GO:0005886">
    <property type="term" value="C:plasma membrane"/>
    <property type="evidence" value="ECO:0007669"/>
    <property type="project" value="InterPro"/>
</dbReference>
<dbReference type="InterPro" id="IPR003811">
    <property type="entry name" value="G3P_acylTferase_PlsY"/>
</dbReference>
<dbReference type="HAMAP" id="MF_01043">
    <property type="entry name" value="PlsY"/>
    <property type="match status" value="1"/>
</dbReference>
<dbReference type="GO" id="GO:0043772">
    <property type="term" value="F:acyl-phosphate glycerol-3-phosphate acyltransferase activity"/>
    <property type="evidence" value="ECO:0007669"/>
    <property type="project" value="InterPro"/>
</dbReference>
<keyword evidence="1" id="KW-1003">Cell membrane</keyword>
<evidence type="ECO:0000256" key="8">
    <source>
        <dbReference type="ARBA" id="ARBA00023209"/>
    </source>
</evidence>
<gene>
    <name evidence="11" type="ORF">MGWOODY_Clf1768</name>
</gene>
<keyword evidence="2" id="KW-0444">Lipid biosynthesis</keyword>
<keyword evidence="11" id="KW-0012">Acyltransferase</keyword>
<accession>A0A160V8S4</accession>
<evidence type="ECO:0000256" key="7">
    <source>
        <dbReference type="ARBA" id="ARBA00023136"/>
    </source>
</evidence>
<evidence type="ECO:0000256" key="1">
    <source>
        <dbReference type="ARBA" id="ARBA00022475"/>
    </source>
</evidence>
<keyword evidence="6" id="KW-0443">Lipid metabolism</keyword>
<evidence type="ECO:0000256" key="6">
    <source>
        <dbReference type="ARBA" id="ARBA00023098"/>
    </source>
</evidence>
<protein>
    <submittedName>
        <fullName evidence="11">Acyl-phosphate:glycerol-3-phosphate O-acyltransferase PlsY</fullName>
    </submittedName>
</protein>
<evidence type="ECO:0000256" key="3">
    <source>
        <dbReference type="ARBA" id="ARBA00022679"/>
    </source>
</evidence>
<keyword evidence="4 10" id="KW-0812">Transmembrane</keyword>
<dbReference type="PANTHER" id="PTHR30309">
    <property type="entry name" value="INNER MEMBRANE PROTEIN YGIH"/>
    <property type="match status" value="1"/>
</dbReference>
<evidence type="ECO:0000313" key="11">
    <source>
        <dbReference type="EMBL" id="CUV02396.1"/>
    </source>
</evidence>
<feature type="transmembrane region" description="Helical" evidence="10">
    <location>
        <begin position="6"/>
        <end position="28"/>
    </location>
</feature>
<organism evidence="11">
    <name type="scientific">hydrothermal vent metagenome</name>
    <dbReference type="NCBI Taxonomy" id="652676"/>
    <lineage>
        <taxon>unclassified sequences</taxon>
        <taxon>metagenomes</taxon>
        <taxon>ecological metagenomes</taxon>
    </lineage>
</organism>
<sequence>MIQETFIVISLALGAYVVGSVPTAYILVRWMEGEDIRDVGSRNVGALNAYNRTGAWAGLLVLFVDTAKGVLAVAAPRLLGVDPWVLFITSPLVVVGHNWPVFLNFRGGKGAAAIFGISLVIVPWLTIITAGPSILVMLLLRNVVLGAAFGFISLNTLLWVTGQGAEQVGLCLLLTLLVTGTYVLNVRDHIFASINARRWRQLFLDLAG</sequence>
<dbReference type="SMART" id="SM01207">
    <property type="entry name" value="G3P_acyltransf"/>
    <property type="match status" value="1"/>
</dbReference>
<evidence type="ECO:0000256" key="5">
    <source>
        <dbReference type="ARBA" id="ARBA00022989"/>
    </source>
</evidence>
<reference evidence="11" key="1">
    <citation type="submission" date="2015-10" db="EMBL/GenBank/DDBJ databases">
        <authorList>
            <person name="Gilbert D.G."/>
        </authorList>
    </citation>
    <scope>NUCLEOTIDE SEQUENCE</scope>
</reference>
<dbReference type="Pfam" id="PF02660">
    <property type="entry name" value="G3P_acyltransf"/>
    <property type="match status" value="1"/>
</dbReference>
<name>A0A160V8S4_9ZZZZ</name>
<evidence type="ECO:0000256" key="9">
    <source>
        <dbReference type="ARBA" id="ARBA00023264"/>
    </source>
</evidence>
<feature type="transmembrane region" description="Helical" evidence="10">
    <location>
        <begin position="111"/>
        <end position="131"/>
    </location>
</feature>
<evidence type="ECO:0000256" key="2">
    <source>
        <dbReference type="ARBA" id="ARBA00022516"/>
    </source>
</evidence>
<feature type="transmembrane region" description="Helical" evidence="10">
    <location>
        <begin position="143"/>
        <end position="161"/>
    </location>
</feature>
<proteinExistence type="inferred from homology"/>
<dbReference type="PANTHER" id="PTHR30309:SF0">
    <property type="entry name" value="GLYCEROL-3-PHOSPHATE ACYLTRANSFERASE-RELATED"/>
    <property type="match status" value="1"/>
</dbReference>
<keyword evidence="8" id="KW-0594">Phospholipid biosynthesis</keyword>
<dbReference type="AlphaFoldDB" id="A0A160V8S4"/>
<keyword evidence="9" id="KW-1208">Phospholipid metabolism</keyword>
<keyword evidence="3 11" id="KW-0808">Transferase</keyword>
<feature type="transmembrane region" description="Helical" evidence="10">
    <location>
        <begin position="167"/>
        <end position="184"/>
    </location>
</feature>
<evidence type="ECO:0000256" key="10">
    <source>
        <dbReference type="SAM" id="Phobius"/>
    </source>
</evidence>
<keyword evidence="5 10" id="KW-1133">Transmembrane helix</keyword>
<dbReference type="EMBL" id="FAXA01000252">
    <property type="protein sequence ID" value="CUV02396.1"/>
    <property type="molecule type" value="Genomic_DNA"/>
</dbReference>
<evidence type="ECO:0000256" key="4">
    <source>
        <dbReference type="ARBA" id="ARBA00022692"/>
    </source>
</evidence>
<dbReference type="GO" id="GO:0008654">
    <property type="term" value="P:phospholipid biosynthetic process"/>
    <property type="evidence" value="ECO:0007669"/>
    <property type="project" value="UniProtKB-KW"/>
</dbReference>